<dbReference type="Gene3D" id="3.40.1620.10">
    <property type="entry name" value="YefM-like domain"/>
    <property type="match status" value="1"/>
</dbReference>
<comment type="function">
    <text evidence="2">Antitoxin component of a type II toxin-antitoxin (TA) system.</text>
</comment>
<name>A3IME7_9CHRO</name>
<dbReference type="eggNOG" id="COG2161">
    <property type="taxonomic scope" value="Bacteria"/>
</dbReference>
<gene>
    <name evidence="3" type="ORF">CY0110_28194</name>
</gene>
<dbReference type="RefSeq" id="WP_008274529.1">
    <property type="nucleotide sequence ID" value="NZ_AAXW01000007.1"/>
</dbReference>
<reference evidence="3 4" key="1">
    <citation type="submission" date="2007-03" db="EMBL/GenBank/DDBJ databases">
        <authorList>
            <person name="Stal L."/>
            <person name="Ferriera S."/>
            <person name="Johnson J."/>
            <person name="Kravitz S."/>
            <person name="Beeson K."/>
            <person name="Sutton G."/>
            <person name="Rogers Y.-H."/>
            <person name="Friedman R."/>
            <person name="Frazier M."/>
            <person name="Venter J.C."/>
        </authorList>
    </citation>
    <scope>NUCLEOTIDE SEQUENCE [LARGE SCALE GENOMIC DNA]</scope>
    <source>
        <strain evidence="3 4">CCY0110</strain>
    </source>
</reference>
<keyword evidence="4" id="KW-1185">Reference proteome</keyword>
<sequence length="83" mass="9313">MSSSKNISFIEAQGKLLTLMEEVNKSHKPVTITGKNSNAVLVSEEDWKSLQETLYLKSIPGMWESIEEGINEPIEDCSDSLPW</sequence>
<dbReference type="Pfam" id="PF02604">
    <property type="entry name" value="PhdYeFM_antitox"/>
    <property type="match status" value="1"/>
</dbReference>
<proteinExistence type="inferred from homology"/>
<evidence type="ECO:0000313" key="4">
    <source>
        <dbReference type="Proteomes" id="UP000003781"/>
    </source>
</evidence>
<dbReference type="OrthoDB" id="9802003at2"/>
<dbReference type="AlphaFoldDB" id="A3IME7"/>
<dbReference type="EMBL" id="AAXW01000007">
    <property type="protein sequence ID" value="EAZ92316.1"/>
    <property type="molecule type" value="Genomic_DNA"/>
</dbReference>
<evidence type="ECO:0000256" key="1">
    <source>
        <dbReference type="ARBA" id="ARBA00009981"/>
    </source>
</evidence>
<dbReference type="Proteomes" id="UP000003781">
    <property type="component" value="Unassembled WGS sequence"/>
</dbReference>
<accession>A3IME7</accession>
<dbReference type="InterPro" id="IPR006442">
    <property type="entry name" value="Antitoxin_Phd/YefM"/>
</dbReference>
<dbReference type="SUPFAM" id="SSF143120">
    <property type="entry name" value="YefM-like"/>
    <property type="match status" value="1"/>
</dbReference>
<evidence type="ECO:0000256" key="2">
    <source>
        <dbReference type="RuleBase" id="RU362080"/>
    </source>
</evidence>
<dbReference type="NCBIfam" id="TIGR01552">
    <property type="entry name" value="phd_fam"/>
    <property type="match status" value="1"/>
</dbReference>
<comment type="caution">
    <text evidence="3">The sequence shown here is derived from an EMBL/GenBank/DDBJ whole genome shotgun (WGS) entry which is preliminary data.</text>
</comment>
<organism evidence="3 4">
    <name type="scientific">Crocosphaera chwakensis CCY0110</name>
    <dbReference type="NCBI Taxonomy" id="391612"/>
    <lineage>
        <taxon>Bacteria</taxon>
        <taxon>Bacillati</taxon>
        <taxon>Cyanobacteriota</taxon>
        <taxon>Cyanophyceae</taxon>
        <taxon>Oscillatoriophycideae</taxon>
        <taxon>Chroococcales</taxon>
        <taxon>Aphanothecaceae</taxon>
        <taxon>Crocosphaera</taxon>
        <taxon>Crocosphaera chwakensis</taxon>
    </lineage>
</organism>
<evidence type="ECO:0000313" key="3">
    <source>
        <dbReference type="EMBL" id="EAZ92316.1"/>
    </source>
</evidence>
<protein>
    <recommendedName>
        <fullName evidence="2">Antitoxin</fullName>
    </recommendedName>
</protein>
<comment type="similarity">
    <text evidence="1 2">Belongs to the phD/YefM antitoxin family.</text>
</comment>
<dbReference type="InterPro" id="IPR036165">
    <property type="entry name" value="YefM-like_sf"/>
</dbReference>